<gene>
    <name evidence="1" type="ORF">ACFPM7_12325</name>
</gene>
<name>A0ABW0EQT3_9PSEU</name>
<accession>A0ABW0EQT3</accession>
<organism evidence="1 2">
    <name type="scientific">Actinokineospora guangxiensis</name>
    <dbReference type="NCBI Taxonomy" id="1490288"/>
    <lineage>
        <taxon>Bacteria</taxon>
        <taxon>Bacillati</taxon>
        <taxon>Actinomycetota</taxon>
        <taxon>Actinomycetes</taxon>
        <taxon>Pseudonocardiales</taxon>
        <taxon>Pseudonocardiaceae</taxon>
        <taxon>Actinokineospora</taxon>
    </lineage>
</organism>
<sequence>MTALPCGTPAAELLRLTADGREADPGLANHAAGCPHCTAELAALDADWSGVREAARERPRTPPGLADRALGALSGVRAAPGSYHDIADGVRVADRVVVLIARRAAADALDGLGSVRDVHTGQNKVHIGLAVRWGVAADTLAERVRTAVLAALANQVGPVVSAVDVQVNDVLPPPFG</sequence>
<evidence type="ECO:0008006" key="3">
    <source>
        <dbReference type="Google" id="ProtNLM"/>
    </source>
</evidence>
<dbReference type="EMBL" id="JBHSKF010000004">
    <property type="protein sequence ID" value="MFC5287840.1"/>
    <property type="molecule type" value="Genomic_DNA"/>
</dbReference>
<protein>
    <recommendedName>
        <fullName evidence="3">Asp23/Gls24 family envelope stress response protein</fullName>
    </recommendedName>
</protein>
<evidence type="ECO:0000313" key="1">
    <source>
        <dbReference type="EMBL" id="MFC5287840.1"/>
    </source>
</evidence>
<proteinExistence type="predicted"/>
<reference evidence="2" key="1">
    <citation type="journal article" date="2019" name="Int. J. Syst. Evol. Microbiol.">
        <title>The Global Catalogue of Microorganisms (GCM) 10K type strain sequencing project: providing services to taxonomists for standard genome sequencing and annotation.</title>
        <authorList>
            <consortium name="The Broad Institute Genomics Platform"/>
            <consortium name="The Broad Institute Genome Sequencing Center for Infectious Disease"/>
            <person name="Wu L."/>
            <person name="Ma J."/>
        </authorList>
    </citation>
    <scope>NUCLEOTIDE SEQUENCE [LARGE SCALE GENOMIC DNA]</scope>
    <source>
        <strain evidence="2">CCUG 59778</strain>
    </source>
</reference>
<evidence type="ECO:0000313" key="2">
    <source>
        <dbReference type="Proteomes" id="UP001596157"/>
    </source>
</evidence>
<keyword evidence="2" id="KW-1185">Reference proteome</keyword>
<comment type="caution">
    <text evidence="1">The sequence shown here is derived from an EMBL/GenBank/DDBJ whole genome shotgun (WGS) entry which is preliminary data.</text>
</comment>
<dbReference type="Proteomes" id="UP001596157">
    <property type="component" value="Unassembled WGS sequence"/>
</dbReference>
<dbReference type="RefSeq" id="WP_378247170.1">
    <property type="nucleotide sequence ID" value="NZ_JBHSKF010000004.1"/>
</dbReference>